<dbReference type="InterPro" id="IPR026893">
    <property type="entry name" value="Tyr/Ser_Pase_IphP-type"/>
</dbReference>
<dbReference type="SUPFAM" id="SSF52799">
    <property type="entry name" value="(Phosphotyrosine protein) phosphatases II"/>
    <property type="match status" value="1"/>
</dbReference>
<evidence type="ECO:0000313" key="1">
    <source>
        <dbReference type="EMBL" id="MFD0921097.1"/>
    </source>
</evidence>
<proteinExistence type="predicted"/>
<accession>A0ABW3FTJ1</accession>
<dbReference type="InterPro" id="IPR029021">
    <property type="entry name" value="Prot-tyrosine_phosphatase-like"/>
</dbReference>
<reference evidence="2" key="1">
    <citation type="journal article" date="2019" name="Int. J. Syst. Evol. Microbiol.">
        <title>The Global Catalogue of Microorganisms (GCM) 10K type strain sequencing project: providing services to taxonomists for standard genome sequencing and annotation.</title>
        <authorList>
            <consortium name="The Broad Institute Genomics Platform"/>
            <consortium name="The Broad Institute Genome Sequencing Center for Infectious Disease"/>
            <person name="Wu L."/>
            <person name="Ma J."/>
        </authorList>
    </citation>
    <scope>NUCLEOTIDE SEQUENCE [LARGE SCALE GENOMIC DNA]</scope>
    <source>
        <strain evidence="2">CCUG 56401</strain>
    </source>
</reference>
<gene>
    <name evidence="1" type="ORF">ACFQ16_15230</name>
</gene>
<keyword evidence="2" id="KW-1185">Reference proteome</keyword>
<dbReference type="Gene3D" id="3.90.190.10">
    <property type="entry name" value="Protein tyrosine phosphatase superfamily"/>
    <property type="match status" value="1"/>
</dbReference>
<sequence length="97" mass="10449">MDERALHWEGCLNARDLGGLATGRVRWGAVARSDDPAHLTAAGPRDDTPRIRQLLAERGATERAVIRRTVGSLDVADHLRAGGLTGGEATALRRRLT</sequence>
<organism evidence="1 2">
    <name type="scientific">Saccharopolyspora rosea</name>
    <dbReference type="NCBI Taxonomy" id="524884"/>
    <lineage>
        <taxon>Bacteria</taxon>
        <taxon>Bacillati</taxon>
        <taxon>Actinomycetota</taxon>
        <taxon>Actinomycetes</taxon>
        <taxon>Pseudonocardiales</taxon>
        <taxon>Pseudonocardiaceae</taxon>
        <taxon>Saccharopolyspora</taxon>
    </lineage>
</organism>
<dbReference type="EMBL" id="JBHTIW010000010">
    <property type="protein sequence ID" value="MFD0921097.1"/>
    <property type="molecule type" value="Genomic_DNA"/>
</dbReference>
<protein>
    <submittedName>
        <fullName evidence="1">Tyrosine-protein phosphatase</fullName>
    </submittedName>
</protein>
<dbReference type="Pfam" id="PF13350">
    <property type="entry name" value="Y_phosphatase3"/>
    <property type="match status" value="1"/>
</dbReference>
<dbReference type="RefSeq" id="WP_263249136.1">
    <property type="nucleotide sequence ID" value="NZ_BAABLT010000048.1"/>
</dbReference>
<name>A0ABW3FTJ1_9PSEU</name>
<comment type="caution">
    <text evidence="1">The sequence shown here is derived from an EMBL/GenBank/DDBJ whole genome shotgun (WGS) entry which is preliminary data.</text>
</comment>
<dbReference type="Proteomes" id="UP001597018">
    <property type="component" value="Unassembled WGS sequence"/>
</dbReference>
<evidence type="ECO:0000313" key="2">
    <source>
        <dbReference type="Proteomes" id="UP001597018"/>
    </source>
</evidence>